<dbReference type="SUPFAM" id="SSF46689">
    <property type="entry name" value="Homeodomain-like"/>
    <property type="match status" value="1"/>
</dbReference>
<dbReference type="GO" id="GO:0050660">
    <property type="term" value="F:flavin adenine dinucleotide binding"/>
    <property type="evidence" value="ECO:0007669"/>
    <property type="project" value="UniProtKB-UniRule"/>
</dbReference>
<comment type="subcellular location">
    <subcellularLocation>
        <location evidence="3">Nucleus</location>
    </subcellularLocation>
</comment>
<keyword evidence="8" id="KW-1185">Reference proteome</keyword>
<keyword evidence="2 3" id="KW-0560">Oxidoreductase</keyword>
<feature type="binding site" evidence="4">
    <location>
        <begin position="717"/>
        <end position="718"/>
    </location>
    <ligand>
        <name>FAD</name>
        <dbReference type="ChEBI" id="CHEBI:57692"/>
    </ligand>
</feature>
<dbReference type="GO" id="GO:0005634">
    <property type="term" value="C:nucleus"/>
    <property type="evidence" value="ECO:0007669"/>
    <property type="project" value="UniProtKB-SubCell"/>
</dbReference>
<feature type="region of interest" description="Disordered" evidence="6">
    <location>
        <begin position="1"/>
        <end position="44"/>
    </location>
</feature>
<dbReference type="Gene3D" id="3.90.660.10">
    <property type="match status" value="1"/>
</dbReference>
<evidence type="ECO:0000313" key="9">
    <source>
        <dbReference type="WBParaSite" id="maker-uti_cns_0009359-snap-gene-0.3-mRNA-1"/>
    </source>
</evidence>
<dbReference type="GO" id="GO:0003682">
    <property type="term" value="F:chromatin binding"/>
    <property type="evidence" value="ECO:0007669"/>
    <property type="project" value="TreeGrafter"/>
</dbReference>
<keyword evidence="3" id="KW-0678">Repressor</keyword>
<evidence type="ECO:0000256" key="5">
    <source>
        <dbReference type="SAM" id="Coils"/>
    </source>
</evidence>
<evidence type="ECO:0000256" key="3">
    <source>
        <dbReference type="PIRNR" id="PIRNR038051"/>
    </source>
</evidence>
<feature type="binding site" evidence="4">
    <location>
        <position position="708"/>
    </location>
    <ligand>
        <name>FAD</name>
        <dbReference type="ChEBI" id="CHEBI:57692"/>
    </ligand>
</feature>
<dbReference type="GO" id="GO:0006355">
    <property type="term" value="P:regulation of DNA-templated transcription"/>
    <property type="evidence" value="ECO:0007669"/>
    <property type="project" value="InterPro"/>
</dbReference>
<keyword evidence="3 4" id="KW-0274">FAD</keyword>
<dbReference type="Gene3D" id="1.10.10.10">
    <property type="entry name" value="Winged helix-like DNA-binding domain superfamily/Winged helix DNA-binding domain"/>
    <property type="match status" value="1"/>
</dbReference>
<keyword evidence="3" id="KW-0805">Transcription regulation</keyword>
<organism evidence="8 9">
    <name type="scientific">Macrostomum lignano</name>
    <dbReference type="NCBI Taxonomy" id="282301"/>
    <lineage>
        <taxon>Eukaryota</taxon>
        <taxon>Metazoa</taxon>
        <taxon>Spiralia</taxon>
        <taxon>Lophotrochozoa</taxon>
        <taxon>Platyhelminthes</taxon>
        <taxon>Rhabditophora</taxon>
        <taxon>Macrostomorpha</taxon>
        <taxon>Macrostomida</taxon>
        <taxon>Macrostomidae</taxon>
        <taxon>Macrostomum</taxon>
    </lineage>
</organism>
<dbReference type="FunFam" id="1.10.10.10:FF:000064">
    <property type="entry name" value="Lysine-specific histone demethylase 1A"/>
    <property type="match status" value="1"/>
</dbReference>
<feature type="binding site" evidence="4">
    <location>
        <position position="195"/>
    </location>
    <ligand>
        <name>FAD</name>
        <dbReference type="ChEBI" id="CHEBI:57692"/>
    </ligand>
</feature>
<dbReference type="InterPro" id="IPR002937">
    <property type="entry name" value="Amino_oxidase"/>
</dbReference>
<keyword evidence="3" id="KW-0539">Nucleus</keyword>
<dbReference type="SUPFAM" id="SSF54373">
    <property type="entry name" value="FAD-linked reductases, C-terminal domain"/>
    <property type="match status" value="1"/>
</dbReference>
<feature type="coiled-coil region" evidence="5">
    <location>
        <begin position="385"/>
        <end position="419"/>
    </location>
</feature>
<evidence type="ECO:0000256" key="6">
    <source>
        <dbReference type="SAM" id="MobiDB-lite"/>
    </source>
</evidence>
<dbReference type="Gene3D" id="1.10.287.80">
    <property type="entry name" value="ATP synthase, gamma subunit, helix hairpin domain"/>
    <property type="match status" value="1"/>
</dbReference>
<feature type="compositionally biased region" description="Polar residues" evidence="6">
    <location>
        <begin position="30"/>
        <end position="44"/>
    </location>
</feature>
<dbReference type="Gene3D" id="3.50.50.60">
    <property type="entry name" value="FAD/NAD(P)-binding domain"/>
    <property type="match status" value="2"/>
</dbReference>
<accession>A0A1I8I104</accession>
<evidence type="ECO:0000256" key="4">
    <source>
        <dbReference type="PIRSR" id="PIRSR038051-1"/>
    </source>
</evidence>
<keyword evidence="3" id="KW-0285">Flavoprotein</keyword>
<feature type="binding site" evidence="4">
    <location>
        <position position="189"/>
    </location>
    <ligand>
        <name>FAD</name>
        <dbReference type="ChEBI" id="CHEBI:57692"/>
    </ligand>
</feature>
<dbReference type="InterPro" id="IPR007526">
    <property type="entry name" value="SWIRM"/>
</dbReference>
<comment type="function">
    <text evidence="3">Histone demethylase that specifically demethylates 'Lys-4' of histone H3, a specific tag for epigenetic transcriptional activation, thereby acting as a corepressor. Acts by oxidizing the substrate by FAD to generate the corresponding imine that is subsequently hydrolyzed. Demethylates both mono- and di-methylated 'Lys-4' of histone H3.</text>
</comment>
<dbReference type="InterPro" id="IPR036188">
    <property type="entry name" value="FAD/NAD-bd_sf"/>
</dbReference>
<dbReference type="PIRSF" id="PIRSF038051">
    <property type="entry name" value="Histone_Lys-demethylase"/>
    <property type="match status" value="1"/>
</dbReference>
<evidence type="ECO:0000256" key="2">
    <source>
        <dbReference type="ARBA" id="ARBA00023002"/>
    </source>
</evidence>
<comment type="similarity">
    <text evidence="1 3">Belongs to the flavin monoamine oxidase family.</text>
</comment>
<comment type="catalytic activity">
    <reaction evidence="3">
        <text>N(6),N(6)-dimethyl-L-lysyl(4)-[histone H3] + 2 A + 2 H2O = L-lysyl(4)-[histone H3] + 2 formaldehyde + 2 AH2</text>
        <dbReference type="Rhea" id="RHEA:60244"/>
        <dbReference type="Rhea" id="RHEA-COMP:15540"/>
        <dbReference type="Rhea" id="RHEA-COMP:15547"/>
        <dbReference type="ChEBI" id="CHEBI:13193"/>
        <dbReference type="ChEBI" id="CHEBI:15377"/>
        <dbReference type="ChEBI" id="CHEBI:16842"/>
        <dbReference type="ChEBI" id="CHEBI:17499"/>
        <dbReference type="ChEBI" id="CHEBI:29969"/>
        <dbReference type="ChEBI" id="CHEBI:61976"/>
        <dbReference type="EC" id="1.14.99.66"/>
    </reaction>
</comment>
<name>A0A1I8I104_9PLAT</name>
<dbReference type="Proteomes" id="UP000095280">
    <property type="component" value="Unplaced"/>
</dbReference>
<keyword evidence="3" id="KW-0804">Transcription</keyword>
<dbReference type="EC" id="1.14.99.66" evidence="3"/>
<dbReference type="AlphaFoldDB" id="A0A1I8I104"/>
<keyword evidence="3" id="KW-0156">Chromatin regulator</keyword>
<dbReference type="InterPro" id="IPR017366">
    <property type="entry name" value="Hist_Lys-spec_deMease"/>
</dbReference>
<evidence type="ECO:0000256" key="1">
    <source>
        <dbReference type="ARBA" id="ARBA00005995"/>
    </source>
</evidence>
<keyword evidence="5" id="KW-0175">Coiled coil</keyword>
<dbReference type="GO" id="GO:0140682">
    <property type="term" value="F:FAD-dependent H3K4me/H3K4me3 demethylase activity"/>
    <property type="evidence" value="ECO:0007669"/>
    <property type="project" value="UniProtKB-EC"/>
</dbReference>
<protein>
    <recommendedName>
        <fullName evidence="3">Lysine-specific histone demethylase</fullName>
        <ecNumber evidence="3">1.14.99.66</ecNumber>
    </recommendedName>
</protein>
<dbReference type="WBParaSite" id="maker-uti_cns_0009359-snap-gene-0.3-mRNA-1">
    <property type="protein sequence ID" value="maker-uti_cns_0009359-snap-gene-0.3-mRNA-1"/>
    <property type="gene ID" value="maker-uti_cns_0009359-snap-gene-0.3"/>
</dbReference>
<feature type="domain" description="SWIRM" evidence="7">
    <location>
        <begin position="46"/>
        <end position="145"/>
    </location>
</feature>
<evidence type="ECO:0000313" key="8">
    <source>
        <dbReference type="Proteomes" id="UP000095280"/>
    </source>
</evidence>
<dbReference type="SUPFAM" id="SSF51905">
    <property type="entry name" value="FAD/NAD(P)-binding domain"/>
    <property type="match status" value="1"/>
</dbReference>
<dbReference type="PROSITE" id="PS50934">
    <property type="entry name" value="SWIRM"/>
    <property type="match status" value="1"/>
</dbReference>
<dbReference type="Pfam" id="PF04433">
    <property type="entry name" value="SWIRM"/>
    <property type="match status" value="1"/>
</dbReference>
<feature type="binding site" evidence="4">
    <location>
        <begin position="211"/>
        <end position="212"/>
    </location>
    <ligand>
        <name>FAD</name>
        <dbReference type="ChEBI" id="CHEBI:57692"/>
    </ligand>
</feature>
<reference evidence="9" key="1">
    <citation type="submission" date="2016-11" db="UniProtKB">
        <authorList>
            <consortium name="WormBaseParasite"/>
        </authorList>
    </citation>
    <scope>IDENTIFICATION</scope>
</reference>
<sequence>MDMSDDDSAAISHTGSEDPEISGDEDQHAGGSSSRGPADENQTSRLESAAFQLHLPHSELSDNEAEHFPDVSTGSAATRRAFVYIRNRILAAWLDAPLKQLTLAEAQKQLELTSDADKELCHRILVFLERHGFVNFGVFERLERPLTWLGNDGDKQPFRVLVIGAGIAGLAAARQLEYFGCQVTVLEARSRVGGRICTFRKGPYIGDLGAMVITGLGGNPLTVCSKQIDIELFKLKTKCPLFDDTGVLIDSERDAVIEREFNRLLEAAAYLTHERRIEETAGRPDCEKMSLGQAVDLLVQMQEQRCREQQLVHLQKMLDLQDSLASILKDMETAKTEIARRHAAWLAQDAAAAAGGDSASSGADAAAAASASSDSSNAFLQLFDRRSKQRDLSQALLEFQRLKAKGEELQDSLDALDAEPPSGVYLGPSDSHILNWHKANLEFANAAPLDKLSLRHWDQDDENEFSGPHLTVRNGYSCLPLALAEGLNDLRLDTSVQRIEWDAEGATVTFKRTGEDPATQRADAVICTLPLGVLKHQHEDLFSPPLPEWKIDSINRLGYGVLNKVLLAFDKYFWDPQLNLFGYVPNSVDGRGEFFLFWSVYKAPVLLALVSGESAELIEKASDEAIVERALSVLGKIFGSAPTPKHSVVTRWRSDPYSRGSYSYVAVGASGDDYDALSRPVAATPDAADADAGAAVARLPARLLFAGEHTNRQYPATVHGALLSGFREAGRLCDLFGNSFGSGEDVSAVGAGSAAPAAAGTGSAE</sequence>
<dbReference type="Pfam" id="PF01593">
    <property type="entry name" value="Amino_oxidase"/>
    <property type="match status" value="2"/>
</dbReference>
<dbReference type="InterPro" id="IPR050281">
    <property type="entry name" value="Flavin_monoamine_oxidase"/>
</dbReference>
<dbReference type="PANTHER" id="PTHR10742">
    <property type="entry name" value="FLAVIN MONOAMINE OXIDASE"/>
    <property type="match status" value="1"/>
</dbReference>
<proteinExistence type="inferred from homology"/>
<dbReference type="InterPro" id="IPR036388">
    <property type="entry name" value="WH-like_DNA-bd_sf"/>
</dbReference>
<dbReference type="InterPro" id="IPR009057">
    <property type="entry name" value="Homeodomain-like_sf"/>
</dbReference>
<dbReference type="PANTHER" id="PTHR10742:SF386">
    <property type="entry name" value="LYSINE-SPECIFIC HISTONE DEMETHYLASE 1A"/>
    <property type="match status" value="1"/>
</dbReference>
<evidence type="ECO:0000259" key="7">
    <source>
        <dbReference type="PROSITE" id="PS50934"/>
    </source>
</evidence>
<comment type="cofactor">
    <cofactor evidence="3 4">
        <name>FAD</name>
        <dbReference type="ChEBI" id="CHEBI:57692"/>
    </cofactor>
</comment>